<dbReference type="GO" id="GO:0005737">
    <property type="term" value="C:cytoplasm"/>
    <property type="evidence" value="ECO:0007669"/>
    <property type="project" value="TreeGrafter"/>
</dbReference>
<accession>D8TR13</accession>
<dbReference type="GeneID" id="9623582"/>
<proteinExistence type="predicted"/>
<sequence>MVEVYQLSASTPCPVPAGGKTDVSGAQPGPGRRRSAADCSRQGPLQPAHCDVPAETVARRKEAGPLTVMEKRALEQGSAPALDLLEQILVAAVQAAVAAGDLPTAAGNAPYPNPAVRCCTDKQRQSLPADVRFTSSAAFQMAAAIARRGSSAAATTGGRSQDGGCSSGGGGAAHLSGQPDMSKLPKQLGKAFQPPEGALSAQKVAEVLARHFNALISSGGTEDGTAAEGGAQVARLSGPGLSGSLAAWEWHTVGKPEAYAANGHLNIRLRLPLSSGDGIDASNNSNGPATAAVAGGSEVAAAADEVNGAQSQGPATASHVCSGRSLSSGPNPRPSLRTNAVPRNQPCTAAPPTPGSTAQTKSRHTTALAGTPAASSPDPDSLAMPSGRLQIRMVPSRFLDEEFELYKKYQMAQHGDEPYQLSRASYTRFLVDSPLPHVGRDRDRSAPECGYGSFHQQYWLDGKLIAVGVVDVLPRCLSSVYFFWDTSLASLALGRFSALQASEAEGSRGEILWVQRQIPTSPDLHYYYMGFYIHTCPKMRYKAEYRTSDLLCPVRKVWVRITPQLLAAIERSPYVALSAQDGALCQANLAARPTPSTAPAATTDVHSVNTPGGKEDCNPMDETAMDETLVLLPGKDAAAGPISLKVLRRCNFFSQRVLQMIENAIREWRSAVGWAAPSLVYQL</sequence>
<dbReference type="GO" id="GO:0004057">
    <property type="term" value="F:arginyl-tRNA--protein transferase activity"/>
    <property type="evidence" value="ECO:0007669"/>
    <property type="project" value="InterPro"/>
</dbReference>
<dbReference type="RefSeq" id="XP_002948740.1">
    <property type="nucleotide sequence ID" value="XM_002948694.1"/>
</dbReference>
<feature type="compositionally biased region" description="Low complexity" evidence="1">
    <location>
        <begin position="152"/>
        <end position="164"/>
    </location>
</feature>
<protein>
    <recommendedName>
        <fullName evidence="2">N-end rule aminoacyl transferase C-terminal domain-containing protein</fullName>
    </recommendedName>
</protein>
<dbReference type="OrthoDB" id="74183at2759"/>
<feature type="region of interest" description="Disordered" evidence="1">
    <location>
        <begin position="304"/>
        <end position="385"/>
    </location>
</feature>
<dbReference type="eggNOG" id="KOG1193">
    <property type="taxonomic scope" value="Eukaryota"/>
</dbReference>
<dbReference type="PANTHER" id="PTHR21367">
    <property type="entry name" value="ARGININE-TRNA-PROTEIN TRANSFERASE 1"/>
    <property type="match status" value="1"/>
</dbReference>
<dbReference type="STRING" id="3068.D8TR13"/>
<gene>
    <name evidence="3" type="ORF">VOLCADRAFT_104070</name>
</gene>
<name>D8TR13_VOLCA</name>
<evidence type="ECO:0000313" key="3">
    <source>
        <dbReference type="EMBL" id="EFJ50120.1"/>
    </source>
</evidence>
<dbReference type="AlphaFoldDB" id="D8TR13"/>
<reference evidence="3 4" key="1">
    <citation type="journal article" date="2010" name="Science">
        <title>Genomic analysis of organismal complexity in the multicellular green alga Volvox carteri.</title>
        <authorList>
            <person name="Prochnik S.E."/>
            <person name="Umen J."/>
            <person name="Nedelcu A.M."/>
            <person name="Hallmann A."/>
            <person name="Miller S.M."/>
            <person name="Nishii I."/>
            <person name="Ferris P."/>
            <person name="Kuo A."/>
            <person name="Mitros T."/>
            <person name="Fritz-Laylin L.K."/>
            <person name="Hellsten U."/>
            <person name="Chapman J."/>
            <person name="Simakov O."/>
            <person name="Rensing S.A."/>
            <person name="Terry A."/>
            <person name="Pangilinan J."/>
            <person name="Kapitonov V."/>
            <person name="Jurka J."/>
            <person name="Salamov A."/>
            <person name="Shapiro H."/>
            <person name="Schmutz J."/>
            <person name="Grimwood J."/>
            <person name="Lindquist E."/>
            <person name="Lucas S."/>
            <person name="Grigoriev I.V."/>
            <person name="Schmitt R."/>
            <person name="Kirk D."/>
            <person name="Rokhsar D.S."/>
        </authorList>
    </citation>
    <scope>NUCLEOTIDE SEQUENCE [LARGE SCALE GENOMIC DNA]</scope>
    <source>
        <strain evidence="4">f. Nagariensis / Eve</strain>
    </source>
</reference>
<keyword evidence="4" id="KW-1185">Reference proteome</keyword>
<feature type="region of interest" description="Disordered" evidence="1">
    <location>
        <begin position="152"/>
        <end position="188"/>
    </location>
</feature>
<feature type="domain" description="N-end rule aminoacyl transferase C-terminal" evidence="2">
    <location>
        <begin position="401"/>
        <end position="552"/>
    </location>
</feature>
<dbReference type="EMBL" id="GL378332">
    <property type="protein sequence ID" value="EFJ50120.1"/>
    <property type="molecule type" value="Genomic_DNA"/>
</dbReference>
<dbReference type="PANTHER" id="PTHR21367:SF1">
    <property type="entry name" value="ARGINYL-TRNA--PROTEIN TRANSFERASE 1"/>
    <property type="match status" value="1"/>
</dbReference>
<feature type="compositionally biased region" description="Polar residues" evidence="1">
    <location>
        <begin position="324"/>
        <end position="347"/>
    </location>
</feature>
<feature type="region of interest" description="Disordered" evidence="1">
    <location>
        <begin position="595"/>
        <end position="616"/>
    </location>
</feature>
<dbReference type="InParanoid" id="D8TR13"/>
<evidence type="ECO:0000259" key="2">
    <source>
        <dbReference type="Pfam" id="PF04377"/>
    </source>
</evidence>
<dbReference type="InterPro" id="IPR030700">
    <property type="entry name" value="N-end_Aminoacyl_Trfase"/>
</dbReference>
<dbReference type="Proteomes" id="UP000001058">
    <property type="component" value="Unassembled WGS sequence"/>
</dbReference>
<organism evidence="4">
    <name type="scientific">Volvox carteri f. nagariensis</name>
    <dbReference type="NCBI Taxonomy" id="3068"/>
    <lineage>
        <taxon>Eukaryota</taxon>
        <taxon>Viridiplantae</taxon>
        <taxon>Chlorophyta</taxon>
        <taxon>core chlorophytes</taxon>
        <taxon>Chlorophyceae</taxon>
        <taxon>CS clade</taxon>
        <taxon>Chlamydomonadales</taxon>
        <taxon>Volvocaceae</taxon>
        <taxon>Volvox</taxon>
    </lineage>
</organism>
<evidence type="ECO:0000256" key="1">
    <source>
        <dbReference type="SAM" id="MobiDB-lite"/>
    </source>
</evidence>
<dbReference type="InterPro" id="IPR007472">
    <property type="entry name" value="N-end_Aminoacyl_Trfase_C"/>
</dbReference>
<dbReference type="KEGG" id="vcn:VOLCADRAFT_104070"/>
<evidence type="ECO:0000313" key="4">
    <source>
        <dbReference type="Proteomes" id="UP000001058"/>
    </source>
</evidence>
<feature type="region of interest" description="Disordered" evidence="1">
    <location>
        <begin position="1"/>
        <end position="48"/>
    </location>
</feature>
<dbReference type="Pfam" id="PF04377">
    <property type="entry name" value="ATE_C"/>
    <property type="match status" value="1"/>
</dbReference>